<keyword evidence="3" id="KW-1185">Reference proteome</keyword>
<name>A0A927CRY0_9BACL</name>
<dbReference type="Proteomes" id="UP000632125">
    <property type="component" value="Unassembled WGS sequence"/>
</dbReference>
<proteinExistence type="predicted"/>
<gene>
    <name evidence="2" type="ORF">IDH41_18220</name>
</gene>
<sequence>RELQAEGSRAASAPAAQPRRTDAPRGGSAAGAERKPQRVYIKIAAESETPGVLARLKELLAAHAGPLDTVLFYEQGQKSIALSDSYRVKPSPQLIEQAERLLGAGTIVVR</sequence>
<feature type="non-terminal residue" evidence="2">
    <location>
        <position position="1"/>
    </location>
</feature>
<accession>A0A927CRY0</accession>
<feature type="region of interest" description="Disordered" evidence="1">
    <location>
        <begin position="1"/>
        <end position="34"/>
    </location>
</feature>
<evidence type="ECO:0008006" key="4">
    <source>
        <dbReference type="Google" id="ProtNLM"/>
    </source>
</evidence>
<dbReference type="EMBL" id="JACXIY010000020">
    <property type="protein sequence ID" value="MBD2870520.1"/>
    <property type="molecule type" value="Genomic_DNA"/>
</dbReference>
<organism evidence="2 3">
    <name type="scientific">Paenibacillus arenilitoris</name>
    <dbReference type="NCBI Taxonomy" id="2772299"/>
    <lineage>
        <taxon>Bacteria</taxon>
        <taxon>Bacillati</taxon>
        <taxon>Bacillota</taxon>
        <taxon>Bacilli</taxon>
        <taxon>Bacillales</taxon>
        <taxon>Paenibacillaceae</taxon>
        <taxon>Paenibacillus</taxon>
    </lineage>
</organism>
<dbReference type="RefSeq" id="WP_190863503.1">
    <property type="nucleotide sequence ID" value="NZ_JACXIY010000020.1"/>
</dbReference>
<evidence type="ECO:0000313" key="2">
    <source>
        <dbReference type="EMBL" id="MBD2870520.1"/>
    </source>
</evidence>
<evidence type="ECO:0000256" key="1">
    <source>
        <dbReference type="SAM" id="MobiDB-lite"/>
    </source>
</evidence>
<protein>
    <recommendedName>
        <fullName evidence="4">DNA polymerase III subunit alpha</fullName>
    </recommendedName>
</protein>
<comment type="caution">
    <text evidence="2">The sequence shown here is derived from an EMBL/GenBank/DDBJ whole genome shotgun (WGS) entry which is preliminary data.</text>
</comment>
<feature type="compositionally biased region" description="Low complexity" evidence="1">
    <location>
        <begin position="1"/>
        <end position="18"/>
    </location>
</feature>
<evidence type="ECO:0000313" key="3">
    <source>
        <dbReference type="Proteomes" id="UP000632125"/>
    </source>
</evidence>
<dbReference type="AlphaFoldDB" id="A0A927CRY0"/>
<reference evidence="2" key="1">
    <citation type="submission" date="2020-09" db="EMBL/GenBank/DDBJ databases">
        <title>A novel bacterium of genus Paenibacillus, isolated from South China Sea.</title>
        <authorList>
            <person name="Huang H."/>
            <person name="Mo K."/>
            <person name="Hu Y."/>
        </authorList>
    </citation>
    <scope>NUCLEOTIDE SEQUENCE</scope>
    <source>
        <strain evidence="2">IB182493</strain>
    </source>
</reference>